<dbReference type="PATRIC" id="fig|742734.4.peg.2213"/>
<dbReference type="NCBIfam" id="TIGR02937">
    <property type="entry name" value="sigma70-ECF"/>
    <property type="match status" value="1"/>
</dbReference>
<keyword evidence="2" id="KW-0731">Sigma factor</keyword>
<feature type="domain" description="RNA polymerase sigma-70 region 2" evidence="4">
    <location>
        <begin position="28"/>
        <end position="90"/>
    </location>
</feature>
<evidence type="ECO:0000256" key="1">
    <source>
        <dbReference type="ARBA" id="ARBA00023015"/>
    </source>
</evidence>
<dbReference type="SUPFAM" id="SSF88946">
    <property type="entry name" value="Sigma2 domain of RNA polymerase sigma factors"/>
    <property type="match status" value="1"/>
</dbReference>
<dbReference type="Proteomes" id="UP000037392">
    <property type="component" value="Unassembled WGS sequence"/>
</dbReference>
<dbReference type="Pfam" id="PF04542">
    <property type="entry name" value="Sigma70_r2"/>
    <property type="match status" value="1"/>
</dbReference>
<dbReference type="AlphaFoldDB" id="A0A0J9C4Q3"/>
<protein>
    <recommendedName>
        <fullName evidence="4">RNA polymerase sigma-70 region 2 domain-containing protein</fullName>
    </recommendedName>
</protein>
<dbReference type="InterPro" id="IPR013325">
    <property type="entry name" value="RNA_pol_sigma_r2"/>
</dbReference>
<dbReference type="RefSeq" id="WP_048929907.1">
    <property type="nucleotide sequence ID" value="NZ_KQ235877.1"/>
</dbReference>
<dbReference type="GO" id="GO:0006352">
    <property type="term" value="P:DNA-templated transcription initiation"/>
    <property type="evidence" value="ECO:0007669"/>
    <property type="project" value="InterPro"/>
</dbReference>
<keyword evidence="1" id="KW-0805">Transcription regulation</keyword>
<dbReference type="OrthoDB" id="9784984at2"/>
<organism evidence="5 6">
    <name type="scientific">[Clostridium] citroniae WAL-19142</name>
    <dbReference type="NCBI Taxonomy" id="742734"/>
    <lineage>
        <taxon>Bacteria</taxon>
        <taxon>Bacillati</taxon>
        <taxon>Bacillota</taxon>
        <taxon>Clostridia</taxon>
        <taxon>Lachnospirales</taxon>
        <taxon>Lachnospiraceae</taxon>
        <taxon>Enterocloster</taxon>
    </lineage>
</organism>
<name>A0A0J9C4Q3_9FIRM</name>
<proteinExistence type="predicted"/>
<evidence type="ECO:0000313" key="5">
    <source>
        <dbReference type="EMBL" id="KMW20048.1"/>
    </source>
</evidence>
<accession>A0A0J9C4Q3</accession>
<dbReference type="GeneID" id="93161998"/>
<dbReference type="EMBL" id="ADLK01000019">
    <property type="protein sequence ID" value="KMW20048.1"/>
    <property type="molecule type" value="Genomic_DNA"/>
</dbReference>
<gene>
    <name evidence="5" type="ORF">HMPREF9470_02063</name>
</gene>
<dbReference type="InterPro" id="IPR007627">
    <property type="entry name" value="RNA_pol_sigma70_r2"/>
</dbReference>
<dbReference type="Gene3D" id="1.10.1740.10">
    <property type="match status" value="1"/>
</dbReference>
<dbReference type="InterPro" id="IPR014284">
    <property type="entry name" value="RNA_pol_sigma-70_dom"/>
</dbReference>
<evidence type="ECO:0000313" key="6">
    <source>
        <dbReference type="Proteomes" id="UP000037392"/>
    </source>
</evidence>
<dbReference type="PANTHER" id="PTHR43133">
    <property type="entry name" value="RNA POLYMERASE ECF-TYPE SIGMA FACTO"/>
    <property type="match status" value="1"/>
</dbReference>
<reference evidence="5 6" key="1">
    <citation type="submission" date="2011-04" db="EMBL/GenBank/DDBJ databases">
        <title>The Genome Sequence of Clostridium citroniae WAL-19142.</title>
        <authorList>
            <consortium name="The Broad Institute Genome Sequencing Platform"/>
            <person name="Earl A."/>
            <person name="Ward D."/>
            <person name="Feldgarden M."/>
            <person name="Gevers D."/>
            <person name="Warren Y.A."/>
            <person name="Tyrrell K.L."/>
            <person name="Citron D.M."/>
            <person name="Goldstein E.J."/>
            <person name="Daigneault M."/>
            <person name="Allen-Vercoe E."/>
            <person name="Young S.K."/>
            <person name="Zeng Q."/>
            <person name="Gargeya S."/>
            <person name="Fitzgerald M."/>
            <person name="Haas B."/>
            <person name="Abouelleil A."/>
            <person name="Alvarado L."/>
            <person name="Arachchi H.M."/>
            <person name="Berlin A."/>
            <person name="Brown A."/>
            <person name="Chapman S.B."/>
            <person name="Chen Z."/>
            <person name="Dunbar C."/>
            <person name="Freedman E."/>
            <person name="Gearin G."/>
            <person name="Gellesch M."/>
            <person name="Goldberg J."/>
            <person name="Griggs A."/>
            <person name="Gujja S."/>
            <person name="Heilman E.R."/>
            <person name="Heiman D."/>
            <person name="Howarth C."/>
            <person name="Larson L."/>
            <person name="Lui A."/>
            <person name="MacDonald P.J."/>
            <person name="Mehta T."/>
            <person name="Montmayeur A."/>
            <person name="Murphy C."/>
            <person name="Neiman D."/>
            <person name="Pearson M."/>
            <person name="Priest M."/>
            <person name="Roberts A."/>
            <person name="Saif S."/>
            <person name="Shea T."/>
            <person name="Shenoy N."/>
            <person name="Sisk P."/>
            <person name="Stolte C."/>
            <person name="Sykes S."/>
            <person name="White J."/>
            <person name="Yandava C."/>
            <person name="Wortman J."/>
            <person name="Nusbaum C."/>
            <person name="Birren B."/>
        </authorList>
    </citation>
    <scope>NUCLEOTIDE SEQUENCE [LARGE SCALE GENOMIC DNA]</scope>
    <source>
        <strain evidence="5 6">WAL-19142</strain>
    </source>
</reference>
<keyword evidence="3" id="KW-0804">Transcription</keyword>
<evidence type="ECO:0000256" key="3">
    <source>
        <dbReference type="ARBA" id="ARBA00023163"/>
    </source>
</evidence>
<dbReference type="InterPro" id="IPR039425">
    <property type="entry name" value="RNA_pol_sigma-70-like"/>
</dbReference>
<dbReference type="PANTHER" id="PTHR43133:SF51">
    <property type="entry name" value="RNA POLYMERASE SIGMA FACTOR"/>
    <property type="match status" value="1"/>
</dbReference>
<evidence type="ECO:0000259" key="4">
    <source>
        <dbReference type="Pfam" id="PF04542"/>
    </source>
</evidence>
<comment type="caution">
    <text evidence="5">The sequence shown here is derived from an EMBL/GenBank/DDBJ whole genome shotgun (WGS) entry which is preliminary data.</text>
</comment>
<dbReference type="GO" id="GO:0016987">
    <property type="term" value="F:sigma factor activity"/>
    <property type="evidence" value="ECO:0007669"/>
    <property type="project" value="UniProtKB-KW"/>
</dbReference>
<sequence length="282" mass="32697">MRRDENEIRVLIDEAIAGNNRSLEKLLDSVQDIVFNLSLRMLGTVQDAEDAAQEILIRIMTHLSSFRRESSFRTWVYRLAVNYLKNYKRSMFAGQPLDFEYYGNDIRYADMGSIDDLVDDISRETLAEELKMCCTNVMLQCLDPESRCIFIFGTMFKLDSHTAGEILDLTPENYRKKLSRIRKKVAAFLDVHCGLTEKGICSCSRRVNYAISQRRINPEKLDYLKLQTMDQEVSKEFMDEMEKLDALALTFEMLPSYQSPVRAQDVVCKILQSASFKKIQEL</sequence>
<evidence type="ECO:0000256" key="2">
    <source>
        <dbReference type="ARBA" id="ARBA00023082"/>
    </source>
</evidence>